<dbReference type="STRING" id="183478.A0A364NDB4"/>
<keyword evidence="2" id="KW-0285">Flavoprotein</keyword>
<dbReference type="Gene3D" id="3.40.462.20">
    <property type="match status" value="1"/>
</dbReference>
<dbReference type="PANTHER" id="PTHR42973:SF34">
    <property type="entry name" value="FAD BINDING DOMAIN PROTEIN (AFU_ORTHOLOGUE AFUA_3G02770)"/>
    <property type="match status" value="1"/>
</dbReference>
<protein>
    <submittedName>
        <fullName evidence="6">FAD-binding domain-containing protein</fullName>
    </submittedName>
</protein>
<dbReference type="PANTHER" id="PTHR42973">
    <property type="entry name" value="BINDING OXIDOREDUCTASE, PUTATIVE (AFU_ORTHOLOGUE AFUA_1G17690)-RELATED"/>
    <property type="match status" value="1"/>
</dbReference>
<feature type="domain" description="FAD-binding PCMH-type" evidence="5">
    <location>
        <begin position="93"/>
        <end position="264"/>
    </location>
</feature>
<dbReference type="SUPFAM" id="SSF56176">
    <property type="entry name" value="FAD-binding/transporter-associated domain-like"/>
    <property type="match status" value="1"/>
</dbReference>
<dbReference type="InterPro" id="IPR016169">
    <property type="entry name" value="FAD-bd_PCMH_sub2"/>
</dbReference>
<evidence type="ECO:0000256" key="3">
    <source>
        <dbReference type="ARBA" id="ARBA00022827"/>
    </source>
</evidence>
<keyword evidence="7" id="KW-1185">Reference proteome</keyword>
<dbReference type="InterPro" id="IPR050416">
    <property type="entry name" value="FAD-linked_Oxidoreductase"/>
</dbReference>
<gene>
    <name evidence="6" type="ORF">DDE83_001329</name>
</gene>
<accession>A0A364NDB4</accession>
<keyword evidence="4" id="KW-0560">Oxidoreductase</keyword>
<dbReference type="GO" id="GO:0016491">
    <property type="term" value="F:oxidoreductase activity"/>
    <property type="evidence" value="ECO:0007669"/>
    <property type="project" value="UniProtKB-KW"/>
</dbReference>
<evidence type="ECO:0000256" key="1">
    <source>
        <dbReference type="ARBA" id="ARBA00005466"/>
    </source>
</evidence>
<sequence>MKTSISLTTLVAGVVSQATFEPANFDVTEALLGNGVNVSALPELANFAEKSLLSGCSTACNSLKLIFGDDQVETQSESAYTAFVGNYWSAQQRQISPQCVFKPETALDVSTAILVSRLTQCPFAAKSGGHSPVPGGSNIEGGITISFQKMNKTVLSADRKSASFQPGQTWYDVYTTLEKSNVTIIGGRVASVGVGGLTLGGGISYFSGLYGLACDNVNSFEVVTASGLIIDVTKDSFPDLYWALRGGGNNFGLVTKFDVAAVPRDPTMWGGMRTYLSTAFPALIQAYYNLGVNAVKDGKAHQILSFGWGGDQLGPVANVEMEYSDPVPNAAIFNEYNAIKGAIRDQTAIRSLAELTSLLDGPATGDGLRQSFWTWTTKLDSEQATIAKDIFFEELPKIVDAANLVPAISLQVLSEPIIENGAKDGGNPLGLDPEEGPLMLALVALKWSDSADDQRIQDFASTVMERSVAAAEAAGKANDYLYMNYGSPWQDVIASYGSENKAKLKAISKKYDPSGVFERLQPGHFKLDGAPWGAY</sequence>
<dbReference type="PROSITE" id="PS51387">
    <property type="entry name" value="FAD_PCMH"/>
    <property type="match status" value="1"/>
</dbReference>
<dbReference type="Proteomes" id="UP000249619">
    <property type="component" value="Unassembled WGS sequence"/>
</dbReference>
<dbReference type="Pfam" id="PF01565">
    <property type="entry name" value="FAD_binding_4"/>
    <property type="match status" value="1"/>
</dbReference>
<dbReference type="AlphaFoldDB" id="A0A364NDB4"/>
<organism evidence="6 7">
    <name type="scientific">Stemphylium lycopersici</name>
    <name type="common">Tomato gray leaf spot disease fungus</name>
    <name type="synonym">Thyrospora lycopersici</name>
    <dbReference type="NCBI Taxonomy" id="183478"/>
    <lineage>
        <taxon>Eukaryota</taxon>
        <taxon>Fungi</taxon>
        <taxon>Dikarya</taxon>
        <taxon>Ascomycota</taxon>
        <taxon>Pezizomycotina</taxon>
        <taxon>Dothideomycetes</taxon>
        <taxon>Pleosporomycetidae</taxon>
        <taxon>Pleosporales</taxon>
        <taxon>Pleosporineae</taxon>
        <taxon>Pleosporaceae</taxon>
        <taxon>Stemphylium</taxon>
    </lineage>
</organism>
<comment type="similarity">
    <text evidence="1">Belongs to the oxygen-dependent FAD-linked oxidoreductase family.</text>
</comment>
<reference evidence="7" key="1">
    <citation type="submission" date="2018-05" db="EMBL/GenBank/DDBJ databases">
        <title>Draft genome sequence of Stemphylium lycopersici strain CIDEFI 213.</title>
        <authorList>
            <person name="Medina R."/>
            <person name="Franco M.E.E."/>
            <person name="Lucentini C.G."/>
            <person name="Saparrat M.C.N."/>
            <person name="Balatti P.A."/>
        </authorList>
    </citation>
    <scope>NUCLEOTIDE SEQUENCE [LARGE SCALE GENOMIC DNA]</scope>
    <source>
        <strain evidence="7">CIDEFI 213</strain>
    </source>
</reference>
<dbReference type="GO" id="GO:0071949">
    <property type="term" value="F:FAD binding"/>
    <property type="evidence" value="ECO:0007669"/>
    <property type="project" value="InterPro"/>
</dbReference>
<dbReference type="InterPro" id="IPR006094">
    <property type="entry name" value="Oxid_FAD_bind_N"/>
</dbReference>
<dbReference type="InterPro" id="IPR036318">
    <property type="entry name" value="FAD-bd_PCMH-like_sf"/>
</dbReference>
<proteinExistence type="inferred from homology"/>
<name>A0A364NDB4_STELY</name>
<keyword evidence="3" id="KW-0274">FAD</keyword>
<dbReference type="EMBL" id="QGDH01000013">
    <property type="protein sequence ID" value="RAR15295.1"/>
    <property type="molecule type" value="Genomic_DNA"/>
</dbReference>
<evidence type="ECO:0000313" key="7">
    <source>
        <dbReference type="Proteomes" id="UP000249619"/>
    </source>
</evidence>
<evidence type="ECO:0000313" key="6">
    <source>
        <dbReference type="EMBL" id="RAR15295.1"/>
    </source>
</evidence>
<comment type="caution">
    <text evidence="6">The sequence shown here is derived from an EMBL/GenBank/DDBJ whole genome shotgun (WGS) entry which is preliminary data.</text>
</comment>
<dbReference type="InterPro" id="IPR016167">
    <property type="entry name" value="FAD-bd_PCMH_sub1"/>
</dbReference>
<evidence type="ECO:0000256" key="4">
    <source>
        <dbReference type="ARBA" id="ARBA00023002"/>
    </source>
</evidence>
<dbReference type="Gene3D" id="3.30.43.10">
    <property type="entry name" value="Uridine Diphospho-n-acetylenolpyruvylglucosamine Reductase, domain 2"/>
    <property type="match status" value="1"/>
</dbReference>
<dbReference type="Gene3D" id="3.30.465.10">
    <property type="match status" value="1"/>
</dbReference>
<evidence type="ECO:0000256" key="2">
    <source>
        <dbReference type="ARBA" id="ARBA00022630"/>
    </source>
</evidence>
<dbReference type="InterPro" id="IPR016166">
    <property type="entry name" value="FAD-bd_PCMH"/>
</dbReference>
<evidence type="ECO:0000259" key="5">
    <source>
        <dbReference type="PROSITE" id="PS51387"/>
    </source>
</evidence>